<comment type="similarity">
    <text evidence="1">Belongs to the ABC transporter superfamily.</text>
</comment>
<dbReference type="InterPro" id="IPR022508">
    <property type="entry name" value="ABC_trspt_anch-rpt_ATP-bd"/>
</dbReference>
<evidence type="ECO:0000256" key="5">
    <source>
        <dbReference type="SAM" id="MobiDB-lite"/>
    </source>
</evidence>
<dbReference type="CDD" id="cd03235">
    <property type="entry name" value="ABC_Metallic_Cations"/>
    <property type="match status" value="1"/>
</dbReference>
<accession>A0A6N9U577</accession>
<protein>
    <submittedName>
        <fullName evidence="7">Anchored repeat-type ABC transporter ATP-binding subunit</fullName>
    </submittedName>
</protein>
<dbReference type="InterPro" id="IPR003593">
    <property type="entry name" value="AAA+_ATPase"/>
</dbReference>
<dbReference type="InterPro" id="IPR017871">
    <property type="entry name" value="ABC_transporter-like_CS"/>
</dbReference>
<dbReference type="PANTHER" id="PTHR42734">
    <property type="entry name" value="METAL TRANSPORT SYSTEM ATP-BINDING PROTEIN TM_0124-RELATED"/>
    <property type="match status" value="1"/>
</dbReference>
<keyword evidence="3" id="KW-0547">Nucleotide-binding</keyword>
<sequence length="275" mass="30003">MDQDQGRAEEKDKDRAEEKDKDRAEDRAPALEVEDVCVELGGRLALDRVDLAVHTGELVGLIGPNGAGKTTLLRAVLGLLTPHAGSVRLAGRPASLSRGTIGYVPQRHEFAWDFPLSVEKAVLTGRAHRIGWLRRAGAEDREAVDEALRRVAMSDLRHRPIGELSGGQRQRVLVARALALRPALMLLDEPFTGLDVPTQELLTGLFEELRQEDKALLMTTHDLPAAAGMASRLCLLNRTVIADGPPETLRDPAVWLRAFGVTESDQLLTSLGVSR</sequence>
<evidence type="ECO:0000313" key="7">
    <source>
        <dbReference type="EMBL" id="NEA17066.1"/>
    </source>
</evidence>
<dbReference type="PROSITE" id="PS50893">
    <property type="entry name" value="ABC_TRANSPORTER_2"/>
    <property type="match status" value="1"/>
</dbReference>
<dbReference type="Gene3D" id="3.40.50.300">
    <property type="entry name" value="P-loop containing nucleotide triphosphate hydrolases"/>
    <property type="match status" value="1"/>
</dbReference>
<keyword evidence="2" id="KW-0813">Transport</keyword>
<feature type="domain" description="ABC transporter" evidence="6">
    <location>
        <begin position="31"/>
        <end position="262"/>
    </location>
</feature>
<gene>
    <name evidence="7" type="ORF">G3I29_16395</name>
</gene>
<dbReference type="PANTHER" id="PTHR42734:SF5">
    <property type="entry name" value="IRON TRANSPORT SYSTEM ATP-BINDING PROTEIN HI_0361-RELATED"/>
    <property type="match status" value="1"/>
</dbReference>
<dbReference type="GO" id="GO:0005524">
    <property type="term" value="F:ATP binding"/>
    <property type="evidence" value="ECO:0007669"/>
    <property type="project" value="UniProtKB-KW"/>
</dbReference>
<dbReference type="PROSITE" id="PS00211">
    <property type="entry name" value="ABC_TRANSPORTER_1"/>
    <property type="match status" value="1"/>
</dbReference>
<evidence type="ECO:0000256" key="2">
    <source>
        <dbReference type="ARBA" id="ARBA00022448"/>
    </source>
</evidence>
<comment type="caution">
    <text evidence="7">The sequence shown here is derived from an EMBL/GenBank/DDBJ whole genome shotgun (WGS) entry which is preliminary data.</text>
</comment>
<organism evidence="7 8">
    <name type="scientific">Streptomyces halstedii</name>
    <dbReference type="NCBI Taxonomy" id="1944"/>
    <lineage>
        <taxon>Bacteria</taxon>
        <taxon>Bacillati</taxon>
        <taxon>Actinomycetota</taxon>
        <taxon>Actinomycetes</taxon>
        <taxon>Kitasatosporales</taxon>
        <taxon>Streptomycetaceae</taxon>
        <taxon>Streptomyces</taxon>
    </lineage>
</organism>
<dbReference type="InterPro" id="IPR027417">
    <property type="entry name" value="P-loop_NTPase"/>
</dbReference>
<dbReference type="AlphaFoldDB" id="A0A6N9U577"/>
<evidence type="ECO:0000256" key="4">
    <source>
        <dbReference type="ARBA" id="ARBA00022840"/>
    </source>
</evidence>
<proteinExistence type="inferred from homology"/>
<dbReference type="EMBL" id="JAAGLQ010000331">
    <property type="protein sequence ID" value="NEA17066.1"/>
    <property type="molecule type" value="Genomic_DNA"/>
</dbReference>
<dbReference type="InterPro" id="IPR050153">
    <property type="entry name" value="Metal_Ion_Import_ABC"/>
</dbReference>
<dbReference type="Proteomes" id="UP000471293">
    <property type="component" value="Unassembled WGS sequence"/>
</dbReference>
<evidence type="ECO:0000256" key="3">
    <source>
        <dbReference type="ARBA" id="ARBA00022741"/>
    </source>
</evidence>
<evidence type="ECO:0000256" key="1">
    <source>
        <dbReference type="ARBA" id="ARBA00005417"/>
    </source>
</evidence>
<dbReference type="InterPro" id="IPR003439">
    <property type="entry name" value="ABC_transporter-like_ATP-bd"/>
</dbReference>
<dbReference type="Pfam" id="PF00005">
    <property type="entry name" value="ABC_tran"/>
    <property type="match status" value="1"/>
</dbReference>
<dbReference type="GO" id="GO:0016887">
    <property type="term" value="F:ATP hydrolysis activity"/>
    <property type="evidence" value="ECO:0007669"/>
    <property type="project" value="InterPro"/>
</dbReference>
<keyword evidence="4 7" id="KW-0067">ATP-binding</keyword>
<evidence type="ECO:0000313" key="8">
    <source>
        <dbReference type="Proteomes" id="UP000471293"/>
    </source>
</evidence>
<feature type="region of interest" description="Disordered" evidence="5">
    <location>
        <begin position="1"/>
        <end position="28"/>
    </location>
</feature>
<evidence type="ECO:0000259" key="6">
    <source>
        <dbReference type="PROSITE" id="PS50893"/>
    </source>
</evidence>
<dbReference type="SMART" id="SM00382">
    <property type="entry name" value="AAA"/>
    <property type="match status" value="1"/>
</dbReference>
<dbReference type="NCBIfam" id="TIGR03771">
    <property type="entry name" value="anch_rpt_ABC"/>
    <property type="match status" value="1"/>
</dbReference>
<reference evidence="7 8" key="1">
    <citation type="submission" date="2020-01" db="EMBL/GenBank/DDBJ databases">
        <title>Insect and environment-associated Actinomycetes.</title>
        <authorList>
            <person name="Currrie C."/>
            <person name="Chevrette M."/>
            <person name="Carlson C."/>
            <person name="Stubbendieck R."/>
            <person name="Wendt-Pienkowski E."/>
        </authorList>
    </citation>
    <scope>NUCLEOTIDE SEQUENCE [LARGE SCALE GENOMIC DNA]</scope>
    <source>
        <strain evidence="7 8">SID11342</strain>
    </source>
</reference>
<name>A0A6N9U577_STRHA</name>
<dbReference type="SUPFAM" id="SSF52540">
    <property type="entry name" value="P-loop containing nucleoside triphosphate hydrolases"/>
    <property type="match status" value="1"/>
</dbReference>